<evidence type="ECO:0000313" key="12">
    <source>
        <dbReference type="EMBL" id="PQV41952.1"/>
    </source>
</evidence>
<dbReference type="NCBIfam" id="NF010738">
    <property type="entry name" value="PRK14140.1"/>
    <property type="match status" value="1"/>
</dbReference>
<dbReference type="GO" id="GO:0005737">
    <property type="term" value="C:cytoplasm"/>
    <property type="evidence" value="ECO:0007669"/>
    <property type="project" value="UniProtKB-SubCell"/>
</dbReference>
<comment type="subcellular location">
    <subcellularLocation>
        <location evidence="1 7">Cytoplasm</location>
    </subcellularLocation>
</comment>
<dbReference type="PROSITE" id="PS01071">
    <property type="entry name" value="GRPE"/>
    <property type="match status" value="1"/>
</dbReference>
<evidence type="ECO:0000313" key="17">
    <source>
        <dbReference type="Proteomes" id="UP000251060"/>
    </source>
</evidence>
<evidence type="ECO:0000313" key="13">
    <source>
        <dbReference type="EMBL" id="RNI12336.1"/>
    </source>
</evidence>
<feature type="region of interest" description="Disordered" evidence="11">
    <location>
        <begin position="168"/>
        <end position="194"/>
    </location>
</feature>
<feature type="region of interest" description="Disordered" evidence="11">
    <location>
        <begin position="1"/>
        <end position="22"/>
    </location>
</feature>
<evidence type="ECO:0000256" key="1">
    <source>
        <dbReference type="ARBA" id="ARBA00004496"/>
    </source>
</evidence>
<dbReference type="Gene3D" id="3.90.20.20">
    <property type="match status" value="1"/>
</dbReference>
<keyword evidence="4 7" id="KW-0963">Cytoplasm</keyword>
<evidence type="ECO:0000313" key="19">
    <source>
        <dbReference type="Proteomes" id="UP000295404"/>
    </source>
</evidence>
<proteinExistence type="inferred from homology"/>
<dbReference type="SUPFAM" id="SSF51064">
    <property type="entry name" value="Head domain of nucleotide exchange factor GrpE"/>
    <property type="match status" value="1"/>
</dbReference>
<dbReference type="PANTHER" id="PTHR21237:SF23">
    <property type="entry name" value="GRPE PROTEIN HOMOLOG, MITOCHONDRIAL"/>
    <property type="match status" value="1"/>
</dbReference>
<dbReference type="OrthoDB" id="372230at2157"/>
<dbReference type="Proteomes" id="UP000217726">
    <property type="component" value="Unassembled WGS sequence"/>
</dbReference>
<dbReference type="GO" id="GO:0051082">
    <property type="term" value="F:unfolded protein binding"/>
    <property type="evidence" value="ECO:0007669"/>
    <property type="project" value="TreeGrafter"/>
</dbReference>
<name>A0A285G712_9EURY</name>
<keyword evidence="16" id="KW-1185">Reference proteome</keyword>
<evidence type="ECO:0000256" key="11">
    <source>
        <dbReference type="SAM" id="MobiDB-lite"/>
    </source>
</evidence>
<dbReference type="GO" id="GO:0042803">
    <property type="term" value="F:protein homodimerization activity"/>
    <property type="evidence" value="ECO:0007669"/>
    <property type="project" value="InterPro"/>
</dbReference>
<evidence type="ECO:0000256" key="3">
    <source>
        <dbReference type="ARBA" id="ARBA00011738"/>
    </source>
</evidence>
<evidence type="ECO:0000313" key="14">
    <source>
        <dbReference type="EMBL" id="SNY19305.1"/>
    </source>
</evidence>
<reference evidence="13 18" key="4">
    <citation type="submission" date="2018-10" db="EMBL/GenBank/DDBJ databases">
        <title>Cultivation of a novel Methanohalophilus strain from Kebrit Deep of the Red Sea and a genomic comparison of members of the genus Methanohalophilus.</title>
        <authorList>
            <person name="Guan Y."/>
            <person name="Ngugi D.K."/>
            <person name="Stingl U."/>
        </authorList>
    </citation>
    <scope>NUCLEOTIDE SEQUENCE [LARGE SCALE GENOMIC DNA]</scope>
    <source>
        <strain evidence="13 18">DSM 10369</strain>
    </source>
</reference>
<sequence length="194" mass="22497">MVGKDKQEDDNSSDAGYSPEELEQLVQEKDAEIASLKEDLLRKRAEFDNFRKRTRKEQEEFRNFAVENLMMELLDVYDNFERAIESAHNTNDVDSVVEGVEMVFRQFVSILEKEGLKRIECEGEEFDPSEHEAMMHVEHADHPDNTIIDVCKPGYKLNSRIIRPAMVTVSKNTSSDKEEKSSDKEEKCSDKEEK</sequence>
<dbReference type="FunFam" id="2.30.22.10:FF:000001">
    <property type="entry name" value="Protein GrpE"/>
    <property type="match status" value="1"/>
</dbReference>
<reference evidence="14" key="1">
    <citation type="submission" date="2017-09" db="EMBL/GenBank/DDBJ databases">
        <authorList>
            <person name="Ehlers B."/>
            <person name="Leendertz F.H."/>
        </authorList>
    </citation>
    <scope>NUCLEOTIDE SEQUENCE [LARGE SCALE GENOMIC DNA]</scope>
    <source>
        <strain evidence="14">WG-1MB</strain>
    </source>
</reference>
<dbReference type="EMBL" id="RJJF01000002">
    <property type="protein sequence ID" value="RNI12336.1"/>
    <property type="molecule type" value="Genomic_DNA"/>
</dbReference>
<dbReference type="InterPro" id="IPR000740">
    <property type="entry name" value="GrpE"/>
</dbReference>
<protein>
    <recommendedName>
        <fullName evidence="7 8">Protein GrpE</fullName>
    </recommendedName>
    <alternativeName>
        <fullName evidence="7">HSP-70 cofactor</fullName>
    </alternativeName>
</protein>
<evidence type="ECO:0000313" key="15">
    <source>
        <dbReference type="EMBL" id="TCL12458.1"/>
    </source>
</evidence>
<evidence type="ECO:0000313" key="16">
    <source>
        <dbReference type="Proteomes" id="UP000217726"/>
    </source>
</evidence>
<evidence type="ECO:0000256" key="7">
    <source>
        <dbReference type="HAMAP-Rule" id="MF_01151"/>
    </source>
</evidence>
<evidence type="ECO:0000256" key="8">
    <source>
        <dbReference type="RuleBase" id="RU000639"/>
    </source>
</evidence>
<dbReference type="Gene3D" id="2.30.22.10">
    <property type="entry name" value="Head domain of nucleotide exchange factor GrpE"/>
    <property type="match status" value="1"/>
</dbReference>
<comment type="subunit">
    <text evidence="3 7">Homodimer.</text>
</comment>
<reference evidence="16" key="2">
    <citation type="submission" date="2017-09" db="EMBL/GenBank/DDBJ databases">
        <authorList>
            <person name="Varghese N."/>
            <person name="Submissions S."/>
        </authorList>
    </citation>
    <scope>NUCLEOTIDE SEQUENCE [LARGE SCALE GENOMIC DNA]</scope>
    <source>
        <strain evidence="16">WG-1MB</strain>
    </source>
</reference>
<evidence type="ECO:0000313" key="18">
    <source>
        <dbReference type="Proteomes" id="UP000273978"/>
    </source>
</evidence>
<dbReference type="CDD" id="cd00446">
    <property type="entry name" value="GrpE"/>
    <property type="match status" value="1"/>
</dbReference>
<comment type="function">
    <text evidence="7 8">Participates actively in the response to hyperosmotic and heat shock by preventing the aggregation of stress-denatured proteins, in association with DnaK and GrpE. It is the nucleotide exchange factor for DnaK and may function as a thermosensor. Unfolded proteins bind initially to DnaJ; upon interaction with the DnaJ-bound protein, DnaK hydrolyzes its bound ATP, resulting in the formation of a stable complex. GrpE releases ADP from DnaK; ATP binding to DnaK triggers the release of the substrate protein, thus completing the reaction cycle. Several rounds of ATP-dependent interactions between DnaJ, DnaK and GrpE are required for fully efficient folding.</text>
</comment>
<dbReference type="SUPFAM" id="SSF58014">
    <property type="entry name" value="Coiled-coil domain of nucleotide exchange factor GrpE"/>
    <property type="match status" value="1"/>
</dbReference>
<feature type="coiled-coil region" evidence="10">
    <location>
        <begin position="26"/>
        <end position="53"/>
    </location>
</feature>
<organism evidence="14 16">
    <name type="scientific">Methanohalophilus euhalobius</name>
    <dbReference type="NCBI Taxonomy" id="51203"/>
    <lineage>
        <taxon>Archaea</taxon>
        <taxon>Methanobacteriati</taxon>
        <taxon>Methanobacteriota</taxon>
        <taxon>Stenosarchaea group</taxon>
        <taxon>Methanomicrobia</taxon>
        <taxon>Methanosarcinales</taxon>
        <taxon>Methanosarcinaceae</taxon>
        <taxon>Methanohalophilus</taxon>
    </lineage>
</organism>
<dbReference type="EMBL" id="PVBU01000013">
    <property type="protein sequence ID" value="PQV41952.1"/>
    <property type="molecule type" value="Genomic_DNA"/>
</dbReference>
<dbReference type="EMBL" id="SMMS01000001">
    <property type="protein sequence ID" value="TCL12458.1"/>
    <property type="molecule type" value="Genomic_DNA"/>
</dbReference>
<dbReference type="PRINTS" id="PR00773">
    <property type="entry name" value="GRPEPROTEIN"/>
</dbReference>
<keyword evidence="5 7" id="KW-0346">Stress response</keyword>
<dbReference type="Proteomes" id="UP000273978">
    <property type="component" value="Unassembled WGS sequence"/>
</dbReference>
<dbReference type="InterPro" id="IPR009012">
    <property type="entry name" value="GrpE_head"/>
</dbReference>
<dbReference type="HAMAP" id="MF_01151">
    <property type="entry name" value="GrpE"/>
    <property type="match status" value="1"/>
</dbReference>
<dbReference type="RefSeq" id="WP_096712715.1">
    <property type="nucleotide sequence ID" value="NZ_OBDR01000009.1"/>
</dbReference>
<dbReference type="PANTHER" id="PTHR21237">
    <property type="entry name" value="GRPE PROTEIN"/>
    <property type="match status" value="1"/>
</dbReference>
<evidence type="ECO:0000256" key="2">
    <source>
        <dbReference type="ARBA" id="ARBA00009054"/>
    </source>
</evidence>
<gene>
    <name evidence="7 13" type="primary">grpE</name>
    <name evidence="12" type="ORF">B0H22_11322</name>
    <name evidence="15" type="ORF">C7960_1717</name>
    <name evidence="13" type="ORF">EDD83_01925</name>
    <name evidence="14" type="ORF">SAMN06295989_10961</name>
</gene>
<keyword evidence="10" id="KW-0175">Coiled coil</keyword>
<evidence type="ECO:0000256" key="5">
    <source>
        <dbReference type="ARBA" id="ARBA00023016"/>
    </source>
</evidence>
<dbReference type="Pfam" id="PF01025">
    <property type="entry name" value="GrpE"/>
    <property type="match status" value="1"/>
</dbReference>
<dbReference type="InterPro" id="IPR013805">
    <property type="entry name" value="GrpE_CC"/>
</dbReference>
<dbReference type="NCBIfam" id="NF010750">
    <property type="entry name" value="PRK14153.1"/>
    <property type="match status" value="1"/>
</dbReference>
<evidence type="ECO:0000256" key="9">
    <source>
        <dbReference type="RuleBase" id="RU004478"/>
    </source>
</evidence>
<dbReference type="Proteomes" id="UP000295404">
    <property type="component" value="Unassembled WGS sequence"/>
</dbReference>
<dbReference type="GO" id="GO:0051087">
    <property type="term" value="F:protein-folding chaperone binding"/>
    <property type="evidence" value="ECO:0007669"/>
    <property type="project" value="InterPro"/>
</dbReference>
<dbReference type="Proteomes" id="UP000251060">
    <property type="component" value="Unassembled WGS sequence"/>
</dbReference>
<reference evidence="12 17" key="3">
    <citation type="submission" date="2018-02" db="EMBL/GenBank/DDBJ databases">
        <title>Subsurface microbial communities from deep shales in Ohio and West Virginia, USA.</title>
        <authorList>
            <person name="Wrighton K."/>
        </authorList>
    </citation>
    <scope>NUCLEOTIDE SEQUENCE [LARGE SCALE GENOMIC DNA]</scope>
    <source>
        <strain evidence="12 17">DSM 10369</strain>
        <strain evidence="15 19">WG1_MB</strain>
    </source>
</reference>
<evidence type="ECO:0000256" key="4">
    <source>
        <dbReference type="ARBA" id="ARBA00022490"/>
    </source>
</evidence>
<evidence type="ECO:0000256" key="10">
    <source>
        <dbReference type="SAM" id="Coils"/>
    </source>
</evidence>
<evidence type="ECO:0000256" key="6">
    <source>
        <dbReference type="ARBA" id="ARBA00023186"/>
    </source>
</evidence>
<keyword evidence="6 7" id="KW-0143">Chaperone</keyword>
<dbReference type="EMBL" id="OBDR01000009">
    <property type="protein sequence ID" value="SNY19305.1"/>
    <property type="molecule type" value="Genomic_DNA"/>
</dbReference>
<feature type="compositionally biased region" description="Basic and acidic residues" evidence="11">
    <location>
        <begin position="174"/>
        <end position="194"/>
    </location>
</feature>
<dbReference type="GO" id="GO:0006457">
    <property type="term" value="P:protein folding"/>
    <property type="evidence" value="ECO:0007669"/>
    <property type="project" value="InterPro"/>
</dbReference>
<dbReference type="GO" id="GO:0000774">
    <property type="term" value="F:adenyl-nucleotide exchange factor activity"/>
    <property type="evidence" value="ECO:0007669"/>
    <property type="project" value="InterPro"/>
</dbReference>
<dbReference type="AlphaFoldDB" id="A0A285G712"/>
<accession>A0A285G712</accession>
<comment type="similarity">
    <text evidence="2 7 9">Belongs to the GrpE family.</text>
</comment>